<comment type="caution">
    <text evidence="1">The sequence shown here is derived from an EMBL/GenBank/DDBJ whole genome shotgun (WGS) entry which is preliminary data.</text>
</comment>
<protein>
    <submittedName>
        <fullName evidence="1">Uncharacterized protein</fullName>
    </submittedName>
</protein>
<gene>
    <name evidence="1" type="ORF">F5878DRAFT_700141</name>
</gene>
<dbReference type="Proteomes" id="UP001163846">
    <property type="component" value="Unassembled WGS sequence"/>
</dbReference>
<dbReference type="AlphaFoldDB" id="A0AA38U6W4"/>
<keyword evidence="2" id="KW-1185">Reference proteome</keyword>
<dbReference type="EMBL" id="MU806731">
    <property type="protein sequence ID" value="KAJ3833281.1"/>
    <property type="molecule type" value="Genomic_DNA"/>
</dbReference>
<name>A0AA38U6W4_9AGAR</name>
<evidence type="ECO:0000313" key="2">
    <source>
        <dbReference type="Proteomes" id="UP001163846"/>
    </source>
</evidence>
<evidence type="ECO:0000313" key="1">
    <source>
        <dbReference type="EMBL" id="KAJ3833281.1"/>
    </source>
</evidence>
<organism evidence="1 2">
    <name type="scientific">Lentinula raphanica</name>
    <dbReference type="NCBI Taxonomy" id="153919"/>
    <lineage>
        <taxon>Eukaryota</taxon>
        <taxon>Fungi</taxon>
        <taxon>Dikarya</taxon>
        <taxon>Basidiomycota</taxon>
        <taxon>Agaricomycotina</taxon>
        <taxon>Agaricomycetes</taxon>
        <taxon>Agaricomycetidae</taxon>
        <taxon>Agaricales</taxon>
        <taxon>Marasmiineae</taxon>
        <taxon>Omphalotaceae</taxon>
        <taxon>Lentinula</taxon>
    </lineage>
</organism>
<accession>A0AA38U6W4</accession>
<proteinExistence type="predicted"/>
<sequence length="219" mass="25203">MTSYVLRVTCYTLDIKVVKHGRVWSGLVWILEGWFWGCGIKNFAWYQGGGGRVWGPGRRKVWGGLGFDDDEVEDEDKTKRLRIQLQKADIRRRQQKRRSLDDQCKWSRWQGRKHLNQSGGQQLATATFCSTSMRIDDDNNNGDNEEDPDVVHAHVRCVVPSTTRNRNLEIKGSEGEREGHSDTYKNFNVKACILIPPPLLFRVLEDRVGGKRRGDDELS</sequence>
<reference evidence="1" key="1">
    <citation type="submission" date="2022-08" db="EMBL/GenBank/DDBJ databases">
        <authorList>
            <consortium name="DOE Joint Genome Institute"/>
            <person name="Min B."/>
            <person name="Riley R."/>
            <person name="Sierra-Patev S."/>
            <person name="Naranjo-Ortiz M."/>
            <person name="Looney B."/>
            <person name="Konkel Z."/>
            <person name="Slot J.C."/>
            <person name="Sakamoto Y."/>
            <person name="Steenwyk J.L."/>
            <person name="Rokas A."/>
            <person name="Carro J."/>
            <person name="Camarero S."/>
            <person name="Ferreira P."/>
            <person name="Molpeceres G."/>
            <person name="Ruiz-Duenas F.J."/>
            <person name="Serrano A."/>
            <person name="Henrissat B."/>
            <person name="Drula E."/>
            <person name="Hughes K.W."/>
            <person name="Mata J.L."/>
            <person name="Ishikawa N.K."/>
            <person name="Vargas-Isla R."/>
            <person name="Ushijima S."/>
            <person name="Smith C.A."/>
            <person name="Ahrendt S."/>
            <person name="Andreopoulos W."/>
            <person name="He G."/>
            <person name="Labutti K."/>
            <person name="Lipzen A."/>
            <person name="Ng V."/>
            <person name="Sandor L."/>
            <person name="Barry K."/>
            <person name="Martinez A.T."/>
            <person name="Xiao Y."/>
            <person name="Gibbons J.G."/>
            <person name="Terashima K."/>
            <person name="Hibbett D.S."/>
            <person name="Grigoriev I.V."/>
        </authorList>
    </citation>
    <scope>NUCLEOTIDE SEQUENCE</scope>
    <source>
        <strain evidence="1">TFB9207</strain>
    </source>
</reference>